<dbReference type="InterPro" id="IPR042097">
    <property type="entry name" value="Aminopeptidase_N-like_N_sf"/>
</dbReference>
<name>A0ABW1A915_9ACTN</name>
<keyword evidence="13" id="KW-0732">Signal</keyword>
<dbReference type="RefSeq" id="WP_378287937.1">
    <property type="nucleotide sequence ID" value="NZ_JBHSON010000078.1"/>
</dbReference>
<comment type="catalytic activity">
    <reaction evidence="1">
        <text>Release of an N-terminal amino acid, Xaa-|-Yaa- from a peptide, amide or arylamide. Xaa is preferably Ala, but may be most amino acids including Pro (slow action). When a terminal hydrophobic residue is followed by a prolyl residue, the two may be released as an intact Xaa-Pro dipeptide.</text>
        <dbReference type="EC" id="3.4.11.2"/>
    </reaction>
</comment>
<protein>
    <recommendedName>
        <fullName evidence="5">Aminopeptidase N</fullName>
        <ecNumber evidence="4">3.4.11.2</ecNumber>
    </recommendedName>
    <alternativeName>
        <fullName evidence="11">Alanine aminopeptidase</fullName>
    </alternativeName>
    <alternativeName>
        <fullName evidence="12">Lysyl aminopeptidase</fullName>
    </alternativeName>
</protein>
<dbReference type="Proteomes" id="UP001596074">
    <property type="component" value="Unassembled WGS sequence"/>
</dbReference>
<feature type="domain" description="Aminopeptidase N-like N-terminal" evidence="15">
    <location>
        <begin position="71"/>
        <end position="219"/>
    </location>
</feature>
<dbReference type="InterPro" id="IPR050344">
    <property type="entry name" value="Peptidase_M1_aminopeptidases"/>
</dbReference>
<dbReference type="Pfam" id="PF17900">
    <property type="entry name" value="Peptidase_M1_N"/>
    <property type="match status" value="1"/>
</dbReference>
<evidence type="ECO:0000256" key="9">
    <source>
        <dbReference type="ARBA" id="ARBA00022833"/>
    </source>
</evidence>
<keyword evidence="17" id="KW-1185">Reference proteome</keyword>
<comment type="cofactor">
    <cofactor evidence="2">
        <name>Zn(2+)</name>
        <dbReference type="ChEBI" id="CHEBI:29105"/>
    </cofactor>
</comment>
<keyword evidence="16" id="KW-0031">Aminopeptidase</keyword>
<dbReference type="PANTHER" id="PTHR11533:SF297">
    <property type="entry name" value="AMINOPEPTIDASE N"/>
    <property type="match status" value="1"/>
</dbReference>
<evidence type="ECO:0000313" key="17">
    <source>
        <dbReference type="Proteomes" id="UP001596074"/>
    </source>
</evidence>
<evidence type="ECO:0000256" key="2">
    <source>
        <dbReference type="ARBA" id="ARBA00001947"/>
    </source>
</evidence>
<evidence type="ECO:0000256" key="3">
    <source>
        <dbReference type="ARBA" id="ARBA00010136"/>
    </source>
</evidence>
<feature type="domain" description="Peptidase M1 membrane alanine aminopeptidase" evidence="14">
    <location>
        <begin position="339"/>
        <end position="481"/>
    </location>
</feature>
<dbReference type="PRINTS" id="PR00756">
    <property type="entry name" value="ALADIPTASE"/>
</dbReference>
<evidence type="ECO:0000259" key="15">
    <source>
        <dbReference type="Pfam" id="PF17900"/>
    </source>
</evidence>
<dbReference type="InterPro" id="IPR014782">
    <property type="entry name" value="Peptidase_M1_dom"/>
</dbReference>
<dbReference type="Gene3D" id="2.60.40.1730">
    <property type="entry name" value="tricorn interacting facor f3 domain"/>
    <property type="match status" value="1"/>
</dbReference>
<evidence type="ECO:0000256" key="13">
    <source>
        <dbReference type="SAM" id="SignalP"/>
    </source>
</evidence>
<dbReference type="CDD" id="cd09603">
    <property type="entry name" value="M1_APN_like"/>
    <property type="match status" value="1"/>
</dbReference>
<dbReference type="Pfam" id="PF01433">
    <property type="entry name" value="Peptidase_M1"/>
    <property type="match status" value="1"/>
</dbReference>
<dbReference type="InterPro" id="IPR001930">
    <property type="entry name" value="Peptidase_M1"/>
</dbReference>
<comment type="similarity">
    <text evidence="3">Belongs to the peptidase M1 family.</text>
</comment>
<accession>A0ABW1A915</accession>
<dbReference type="Gene3D" id="1.10.390.10">
    <property type="entry name" value="Neutral Protease Domain 2"/>
    <property type="match status" value="1"/>
</dbReference>
<feature type="chain" id="PRO_5045142348" description="Aminopeptidase N" evidence="13">
    <location>
        <begin position="28"/>
        <end position="503"/>
    </location>
</feature>
<evidence type="ECO:0000256" key="5">
    <source>
        <dbReference type="ARBA" id="ARBA00015611"/>
    </source>
</evidence>
<dbReference type="GO" id="GO:0004177">
    <property type="term" value="F:aminopeptidase activity"/>
    <property type="evidence" value="ECO:0007669"/>
    <property type="project" value="UniProtKB-KW"/>
</dbReference>
<dbReference type="SUPFAM" id="SSF63737">
    <property type="entry name" value="Leukotriene A4 hydrolase N-terminal domain"/>
    <property type="match status" value="1"/>
</dbReference>
<evidence type="ECO:0000256" key="11">
    <source>
        <dbReference type="ARBA" id="ARBA00029811"/>
    </source>
</evidence>
<comment type="caution">
    <text evidence="16">The sequence shown here is derived from an EMBL/GenBank/DDBJ whole genome shotgun (WGS) entry which is preliminary data.</text>
</comment>
<evidence type="ECO:0000256" key="10">
    <source>
        <dbReference type="ARBA" id="ARBA00023049"/>
    </source>
</evidence>
<keyword evidence="9" id="KW-0862">Zinc</keyword>
<keyword evidence="6" id="KW-0645">Protease</keyword>
<evidence type="ECO:0000256" key="6">
    <source>
        <dbReference type="ARBA" id="ARBA00022670"/>
    </source>
</evidence>
<dbReference type="EC" id="3.4.11.2" evidence="4"/>
<dbReference type="InterPro" id="IPR045357">
    <property type="entry name" value="Aminopeptidase_N-like_N"/>
</dbReference>
<evidence type="ECO:0000259" key="14">
    <source>
        <dbReference type="Pfam" id="PF01433"/>
    </source>
</evidence>
<organism evidence="16 17">
    <name type="scientific">Actinomadura rugatobispora</name>
    <dbReference type="NCBI Taxonomy" id="1994"/>
    <lineage>
        <taxon>Bacteria</taxon>
        <taxon>Bacillati</taxon>
        <taxon>Actinomycetota</taxon>
        <taxon>Actinomycetes</taxon>
        <taxon>Streptosporangiales</taxon>
        <taxon>Thermomonosporaceae</taxon>
        <taxon>Actinomadura</taxon>
    </lineage>
</organism>
<dbReference type="PANTHER" id="PTHR11533">
    <property type="entry name" value="PROTEASE M1 ZINC METALLOPROTEASE"/>
    <property type="match status" value="1"/>
</dbReference>
<evidence type="ECO:0000313" key="16">
    <source>
        <dbReference type="EMBL" id="MFC5751975.1"/>
    </source>
</evidence>
<feature type="signal peptide" evidence="13">
    <location>
        <begin position="1"/>
        <end position="27"/>
    </location>
</feature>
<evidence type="ECO:0000256" key="4">
    <source>
        <dbReference type="ARBA" id="ARBA00012564"/>
    </source>
</evidence>
<keyword evidence="8 16" id="KW-0378">Hydrolase</keyword>
<evidence type="ECO:0000256" key="7">
    <source>
        <dbReference type="ARBA" id="ARBA00022723"/>
    </source>
</evidence>
<keyword evidence="7" id="KW-0479">Metal-binding</keyword>
<evidence type="ECO:0000256" key="1">
    <source>
        <dbReference type="ARBA" id="ARBA00000098"/>
    </source>
</evidence>
<evidence type="ECO:0000256" key="12">
    <source>
        <dbReference type="ARBA" id="ARBA00031533"/>
    </source>
</evidence>
<reference evidence="17" key="1">
    <citation type="journal article" date="2019" name="Int. J. Syst. Evol. Microbiol.">
        <title>The Global Catalogue of Microorganisms (GCM) 10K type strain sequencing project: providing services to taxonomists for standard genome sequencing and annotation.</title>
        <authorList>
            <consortium name="The Broad Institute Genomics Platform"/>
            <consortium name="The Broad Institute Genome Sequencing Center for Infectious Disease"/>
            <person name="Wu L."/>
            <person name="Ma J."/>
        </authorList>
    </citation>
    <scope>NUCLEOTIDE SEQUENCE [LARGE SCALE GENOMIC DNA]</scope>
    <source>
        <strain evidence="17">KCTC 42087</strain>
    </source>
</reference>
<dbReference type="SUPFAM" id="SSF55486">
    <property type="entry name" value="Metalloproteases ('zincins'), catalytic domain"/>
    <property type="match status" value="1"/>
</dbReference>
<keyword evidence="10" id="KW-0482">Metalloprotease</keyword>
<dbReference type="InterPro" id="IPR027268">
    <property type="entry name" value="Peptidase_M4/M1_CTD_sf"/>
</dbReference>
<sequence length="503" mass="55190">MVNTPAARKSAASLLMVPALASSAVVAASASSATARPPGSPSPDVRFVPGAASAGDAYFPAAGNGGYDAGHYHVRLNYRPNGRRIAATTTMWATATQHLSSFNLDFVGNQVRNVTVNDLPASWRRAGQELTIIPKGGLRKGSRFRVAVTYDGSPNGRRSGWIRTRDGAVTLSQPQGSATWFPLNDHPSDKATHAYTITVPRGLTVVANGEPVRARQQVRRGPSGREGARAPGTTTFRWRSQRPMAGYLAMIAIGRFKTRDGHSPGGIRTFTAVDPSVERNIAWFQRETGRVTDWGVRTFGRYPFDSSGGVIDDVPVLYALETQNRPVYPGRAGLRLTDTRLIVHEIAHQWFGDAVSVRRWQDIWLNEGFATYAEWLWAEQHGGPTAAQEFAKAYARPGNDAEWRQATGRPGRKGMFKYFPTYTRGAMTLHAVRVAAGDRAFFDILRTWAPSRTHGHASTADFVRHAERISGRPLWPVVHDWLYKRGKPARPAQPKGMARTGPN</sequence>
<proteinExistence type="inferred from homology"/>
<dbReference type="EMBL" id="JBHSON010000078">
    <property type="protein sequence ID" value="MFC5751975.1"/>
    <property type="molecule type" value="Genomic_DNA"/>
</dbReference>
<evidence type="ECO:0000256" key="8">
    <source>
        <dbReference type="ARBA" id="ARBA00022801"/>
    </source>
</evidence>
<gene>
    <name evidence="16" type="ORF">ACFPZN_40740</name>
</gene>